<dbReference type="GO" id="GO:0016787">
    <property type="term" value="F:hydrolase activity"/>
    <property type="evidence" value="ECO:0007669"/>
    <property type="project" value="UniProtKB-KW"/>
</dbReference>
<dbReference type="Pfam" id="PF00550">
    <property type="entry name" value="PP-binding"/>
    <property type="match status" value="1"/>
</dbReference>
<dbReference type="EMBL" id="ML179313">
    <property type="protein sequence ID" value="THU91186.1"/>
    <property type="molecule type" value="Genomic_DNA"/>
</dbReference>
<dbReference type="InterPro" id="IPR009081">
    <property type="entry name" value="PP-bd_ACP"/>
</dbReference>
<organism evidence="4 5">
    <name type="scientific">Dendrothele bispora (strain CBS 962.96)</name>
    <dbReference type="NCBI Taxonomy" id="1314807"/>
    <lineage>
        <taxon>Eukaryota</taxon>
        <taxon>Fungi</taxon>
        <taxon>Dikarya</taxon>
        <taxon>Basidiomycota</taxon>
        <taxon>Agaricomycotina</taxon>
        <taxon>Agaricomycetes</taxon>
        <taxon>Agaricomycetidae</taxon>
        <taxon>Agaricales</taxon>
        <taxon>Agaricales incertae sedis</taxon>
        <taxon>Dendrothele</taxon>
    </lineage>
</organism>
<dbReference type="SUPFAM" id="SSF53474">
    <property type="entry name" value="alpha/beta-Hydrolases"/>
    <property type="match status" value="1"/>
</dbReference>
<dbReference type="AlphaFoldDB" id="A0A4S8LP80"/>
<dbReference type="OrthoDB" id="10253869at2759"/>
<accession>A0A4S8LP80</accession>
<keyword evidence="5" id="KW-1185">Reference proteome</keyword>
<gene>
    <name evidence="4" type="ORF">K435DRAFT_801447</name>
</gene>
<dbReference type="SUPFAM" id="SSF47336">
    <property type="entry name" value="ACP-like"/>
    <property type="match status" value="1"/>
</dbReference>
<evidence type="ECO:0000313" key="5">
    <source>
        <dbReference type="Proteomes" id="UP000297245"/>
    </source>
</evidence>
<proteinExistence type="predicted"/>
<protein>
    <submittedName>
        <fullName evidence="4">Alpha/beta-hydrolase</fullName>
    </submittedName>
</protein>
<feature type="region of interest" description="Disordered" evidence="1">
    <location>
        <begin position="203"/>
        <end position="223"/>
    </location>
</feature>
<keyword evidence="4" id="KW-0378">Hydrolase</keyword>
<name>A0A4S8LP80_DENBC</name>
<evidence type="ECO:0000259" key="3">
    <source>
        <dbReference type="Pfam" id="PF00975"/>
    </source>
</evidence>
<feature type="domain" description="Thioesterase" evidence="3">
    <location>
        <begin position="260"/>
        <end position="385"/>
    </location>
</feature>
<dbReference type="InterPro" id="IPR001031">
    <property type="entry name" value="Thioesterase"/>
</dbReference>
<dbReference type="Proteomes" id="UP000297245">
    <property type="component" value="Unassembled WGS sequence"/>
</dbReference>
<reference evidence="4 5" key="1">
    <citation type="journal article" date="2019" name="Nat. Ecol. Evol.">
        <title>Megaphylogeny resolves global patterns of mushroom evolution.</title>
        <authorList>
            <person name="Varga T."/>
            <person name="Krizsan K."/>
            <person name="Foldi C."/>
            <person name="Dima B."/>
            <person name="Sanchez-Garcia M."/>
            <person name="Sanchez-Ramirez S."/>
            <person name="Szollosi G.J."/>
            <person name="Szarkandi J.G."/>
            <person name="Papp V."/>
            <person name="Albert L."/>
            <person name="Andreopoulos W."/>
            <person name="Angelini C."/>
            <person name="Antonin V."/>
            <person name="Barry K.W."/>
            <person name="Bougher N.L."/>
            <person name="Buchanan P."/>
            <person name="Buyck B."/>
            <person name="Bense V."/>
            <person name="Catcheside P."/>
            <person name="Chovatia M."/>
            <person name="Cooper J."/>
            <person name="Damon W."/>
            <person name="Desjardin D."/>
            <person name="Finy P."/>
            <person name="Geml J."/>
            <person name="Haridas S."/>
            <person name="Hughes K."/>
            <person name="Justo A."/>
            <person name="Karasinski D."/>
            <person name="Kautmanova I."/>
            <person name="Kiss B."/>
            <person name="Kocsube S."/>
            <person name="Kotiranta H."/>
            <person name="LaButti K.M."/>
            <person name="Lechner B.E."/>
            <person name="Liimatainen K."/>
            <person name="Lipzen A."/>
            <person name="Lukacs Z."/>
            <person name="Mihaltcheva S."/>
            <person name="Morgado L.N."/>
            <person name="Niskanen T."/>
            <person name="Noordeloos M.E."/>
            <person name="Ohm R.A."/>
            <person name="Ortiz-Santana B."/>
            <person name="Ovrebo C."/>
            <person name="Racz N."/>
            <person name="Riley R."/>
            <person name="Savchenko A."/>
            <person name="Shiryaev A."/>
            <person name="Soop K."/>
            <person name="Spirin V."/>
            <person name="Szebenyi C."/>
            <person name="Tomsovsky M."/>
            <person name="Tulloss R.E."/>
            <person name="Uehling J."/>
            <person name="Grigoriev I.V."/>
            <person name="Vagvolgyi C."/>
            <person name="Papp T."/>
            <person name="Martin F.M."/>
            <person name="Miettinen O."/>
            <person name="Hibbett D.S."/>
            <person name="Nagy L.G."/>
        </authorList>
    </citation>
    <scope>NUCLEOTIDE SEQUENCE [LARGE SCALE GENOMIC DNA]</scope>
    <source>
        <strain evidence="4 5">CBS 962.96</strain>
    </source>
</reference>
<evidence type="ECO:0000313" key="4">
    <source>
        <dbReference type="EMBL" id="THU91186.1"/>
    </source>
</evidence>
<evidence type="ECO:0000259" key="2">
    <source>
        <dbReference type="Pfam" id="PF00550"/>
    </source>
</evidence>
<dbReference type="Gene3D" id="3.40.50.1820">
    <property type="entry name" value="alpha/beta hydrolase"/>
    <property type="match status" value="1"/>
</dbReference>
<evidence type="ECO:0000256" key="1">
    <source>
        <dbReference type="SAM" id="MobiDB-lite"/>
    </source>
</evidence>
<feature type="domain" description="Carrier" evidence="2">
    <location>
        <begin position="136"/>
        <end position="199"/>
    </location>
</feature>
<sequence>MIYNFSSATILGSVGQTNYASANSAIDEIIKKHPNAFSMVIPAILDLALFDATNELNTDVTRWSTWGMTCRELCHHIRLGLIKMRKQPFFLYIPPYDWDKASAGLGGSCISMFDHLLSGADSAGGAAGKGDTSEATIRQIILSFIDVNEDDFSRTTPLTSYGLDSLSAGNLSVALRPYLQIAQMQLLSDITLEDIVGLIASSGGDDDEGSGGGDSSDLSLPPIPTIPRQDHHQIKRFDWKRLNQPGETVIRLIDRPGTIPLILTHGGGGNLLTYMPLQEHFNTSLWGVQVTPETPWDTVHETAKFYYDRIKEQRPNGPYRIGGYCASALIAYKLVYIFQSAGDEITQFVMLDFSPAIFTSYHFTEAIDEEMIRAKSPSKNFITVALHLMDKMTELDVSESAKAVVGEIWDCHNGVEVRDFIKLQYHSFCSIGIGFAHLLFELAAEGSEDPLAVLRDPAALEQRIFKWAGRVKIPLQLYLPRHSGARSLYAEGDPEWELLKSEQYSTKYKRFDVNGGHLTMFDDPKLAQFLENGDNLQF</sequence>
<dbReference type="InterPro" id="IPR036736">
    <property type="entry name" value="ACP-like_sf"/>
</dbReference>
<dbReference type="Pfam" id="PF00975">
    <property type="entry name" value="Thioesterase"/>
    <property type="match status" value="1"/>
</dbReference>
<dbReference type="InterPro" id="IPR029058">
    <property type="entry name" value="AB_hydrolase_fold"/>
</dbReference>